<protein>
    <submittedName>
        <fullName evidence="2">Uncharacterized protein</fullName>
    </submittedName>
</protein>
<evidence type="ECO:0000313" key="1">
    <source>
        <dbReference type="Proteomes" id="UP000887565"/>
    </source>
</evidence>
<keyword evidence="1" id="KW-1185">Reference proteome</keyword>
<dbReference type="WBParaSite" id="nRc.2.0.1.t14682-RA">
    <property type="protein sequence ID" value="nRc.2.0.1.t14682-RA"/>
    <property type="gene ID" value="nRc.2.0.1.g14682"/>
</dbReference>
<dbReference type="Proteomes" id="UP000887565">
    <property type="component" value="Unplaced"/>
</dbReference>
<evidence type="ECO:0000313" key="2">
    <source>
        <dbReference type="WBParaSite" id="nRc.2.0.1.t14682-RA"/>
    </source>
</evidence>
<proteinExistence type="predicted"/>
<name>A0A915IKH8_ROMCU</name>
<reference evidence="2" key="1">
    <citation type="submission" date="2022-11" db="UniProtKB">
        <authorList>
            <consortium name="WormBaseParasite"/>
        </authorList>
    </citation>
    <scope>IDENTIFICATION</scope>
</reference>
<dbReference type="AlphaFoldDB" id="A0A915IKH8"/>
<sequence length="146" mass="16772">MLEHIRAPKSPTSVLVVGQISHKVQQLSLKKTCSYNTNKIYLHIALGYPELPVYSKYPGNLKTGYPGSKIFKASKNRKDDATKAYGKFSTYKSVDEYYDKLPIDGRGKMVRHILELHYTQTYLINIKISLFNVELECKQDKISHML</sequence>
<accession>A0A915IKH8</accession>
<organism evidence="1 2">
    <name type="scientific">Romanomermis culicivorax</name>
    <name type="common">Nematode worm</name>
    <dbReference type="NCBI Taxonomy" id="13658"/>
    <lineage>
        <taxon>Eukaryota</taxon>
        <taxon>Metazoa</taxon>
        <taxon>Ecdysozoa</taxon>
        <taxon>Nematoda</taxon>
        <taxon>Enoplea</taxon>
        <taxon>Dorylaimia</taxon>
        <taxon>Mermithida</taxon>
        <taxon>Mermithoidea</taxon>
        <taxon>Mermithidae</taxon>
        <taxon>Romanomermis</taxon>
    </lineage>
</organism>